<evidence type="ECO:0000256" key="2">
    <source>
        <dbReference type="ARBA" id="ARBA00004236"/>
    </source>
</evidence>
<feature type="transmembrane region" description="Helical" evidence="12">
    <location>
        <begin position="517"/>
        <end position="538"/>
    </location>
</feature>
<evidence type="ECO:0000259" key="13">
    <source>
        <dbReference type="PROSITE" id="PS50109"/>
    </source>
</evidence>
<dbReference type="InterPro" id="IPR035965">
    <property type="entry name" value="PAS-like_dom_sf"/>
</dbReference>
<name>A0A0P6XCC0_9CHLR</name>
<feature type="domain" description="HAMP" evidence="14">
    <location>
        <begin position="539"/>
        <end position="591"/>
    </location>
</feature>
<sequence>MEIVITLLGQKTYFELPYQLVGWVGWFLLLAGLTYGLVKTWQNRTETAQPKVGLIILLMVLVPLCSLFLGIRLPDDQTLPIPITPVEYFSPALMFFAAVPWVLAAGLVGPIAGTLVGFASGLVMMVWETHSLFTPLETAALAFFFSLVIRQRFRTSFYRLMRHPVLGAALVSVAAVPFFLLTSFLGSKGGLALRIDFAVTHVWPLLISQGGQLLIASLIGEAFHLARLKGWGGRGPFVPSPEETNLHSRFFARSLPVIVILVVALLVGDWVVAGLTARQLINDQLANSARIAAESLPYFLESGQNLITKLAAPELAELESADVQVTFQQRLQETFFFTQLYLFDENGEPVSGYPISDYGQLRISMEENAGLRLSLRGVPVQIYTVAPLEGQKTAQVSFIARITDEKNQPMGVLLGRTDFNNNPFTLPSLKALTEINETGGEGIILDENNRILYHPLSSLVMTSYLGKTAVEPQSFDDTSPTGTRQLVYIQPLVGQPWTVLVKVPAEQVQRLALQLSLPLLGILFLLLAVLLITLQLGINSVAKSLQSLANETTLIAQGQLDKPLKLDSEDEIGRLQRSFEKMRVSLRARLFELNRLLKVSQEAGSSLKIEDAMLPVLEAAAVYGASSARVILVKDTEDESQHQALYTQGIGRSAEDFASLDRQVFEFMREQSSLSIPNSNRLRILRSVGQHIPGALAAVALKHENRYIGALWIGYEQPENITAEQIQFLKTLAGQATFAAINASLYAKTDLERRRLEAVLDSTPEPVLMFDRNLCLVLSNPAAINVKGLLAETNPGTPLSQVLLSTTLIDLIQNSEADKFLSREIGLENGRVYQASVSGVINDQRLMGKICILQDITHFKELDTLKTELVATVSHDLRSPLTLMRGYATMLQMVGELNDQQKSYVAKINSSVEGMSKLVSNLLDLSRIEAGINLKLSKVPAQLIIETVMASLKPQAAQKKIEFSSEHPEGDPIMLEVDSDLLVQSLYNLVENAIKYTPMNGKVNVGLTKGGKGVVFSVADTGIGIAPLDLPHMFEKFYRSNRRESYQQRGSGLGLAIVKSIAERHGGRVWVESFLGKGSTFYLEIPLAQEKVAALSEN</sequence>
<dbReference type="EC" id="2.7.13.3" evidence="3"/>
<dbReference type="GO" id="GO:0030295">
    <property type="term" value="F:protein kinase activator activity"/>
    <property type="evidence" value="ECO:0007669"/>
    <property type="project" value="TreeGrafter"/>
</dbReference>
<dbReference type="InterPro" id="IPR004358">
    <property type="entry name" value="Sig_transdc_His_kin-like_C"/>
</dbReference>
<feature type="transmembrane region" description="Helical" evidence="12">
    <location>
        <begin position="132"/>
        <end position="153"/>
    </location>
</feature>
<dbReference type="GO" id="GO:0005524">
    <property type="term" value="F:ATP binding"/>
    <property type="evidence" value="ECO:0007669"/>
    <property type="project" value="UniProtKB-KW"/>
</dbReference>
<comment type="subcellular location">
    <subcellularLocation>
        <location evidence="2">Cell membrane</location>
    </subcellularLocation>
</comment>
<comment type="catalytic activity">
    <reaction evidence="1">
        <text>ATP + protein L-histidine = ADP + protein N-phospho-L-histidine.</text>
        <dbReference type="EC" id="2.7.13.3"/>
    </reaction>
</comment>
<dbReference type="SUPFAM" id="SSF47384">
    <property type="entry name" value="Homodimeric domain of signal transducing histidine kinase"/>
    <property type="match status" value="1"/>
</dbReference>
<keyword evidence="12" id="KW-1133">Transmembrane helix</keyword>
<evidence type="ECO:0000256" key="11">
    <source>
        <dbReference type="ARBA" id="ARBA00023136"/>
    </source>
</evidence>
<evidence type="ECO:0000256" key="8">
    <source>
        <dbReference type="ARBA" id="ARBA00022777"/>
    </source>
</evidence>
<protein>
    <recommendedName>
        <fullName evidence="3">histidine kinase</fullName>
        <ecNumber evidence="3">2.7.13.3</ecNumber>
    </recommendedName>
</protein>
<dbReference type="Pfam" id="PF02518">
    <property type="entry name" value="HATPase_c"/>
    <property type="match status" value="1"/>
</dbReference>
<dbReference type="CDD" id="cd18774">
    <property type="entry name" value="PDC2_HK_sensor"/>
    <property type="match status" value="1"/>
</dbReference>
<dbReference type="Pfam" id="PF00672">
    <property type="entry name" value="HAMP"/>
    <property type="match status" value="1"/>
</dbReference>
<keyword evidence="8" id="KW-0418">Kinase</keyword>
<feature type="transmembrane region" description="Helical" evidence="12">
    <location>
        <begin position="52"/>
        <end position="73"/>
    </location>
</feature>
<dbReference type="SUPFAM" id="SSF55874">
    <property type="entry name" value="ATPase domain of HSP90 chaperone/DNA topoisomerase II/histidine kinase"/>
    <property type="match status" value="1"/>
</dbReference>
<dbReference type="GO" id="GO:0000156">
    <property type="term" value="F:phosphorelay response regulator activity"/>
    <property type="evidence" value="ECO:0007669"/>
    <property type="project" value="TreeGrafter"/>
</dbReference>
<dbReference type="InterPro" id="IPR029016">
    <property type="entry name" value="GAF-like_dom_sf"/>
</dbReference>
<evidence type="ECO:0000256" key="12">
    <source>
        <dbReference type="SAM" id="Phobius"/>
    </source>
</evidence>
<dbReference type="PROSITE" id="PS50885">
    <property type="entry name" value="HAMP"/>
    <property type="match status" value="1"/>
</dbReference>
<dbReference type="PANTHER" id="PTHR42878:SF7">
    <property type="entry name" value="SENSOR HISTIDINE KINASE GLRK"/>
    <property type="match status" value="1"/>
</dbReference>
<dbReference type="SUPFAM" id="SSF55785">
    <property type="entry name" value="PYP-like sensor domain (PAS domain)"/>
    <property type="match status" value="1"/>
</dbReference>
<evidence type="ECO:0000256" key="1">
    <source>
        <dbReference type="ARBA" id="ARBA00000085"/>
    </source>
</evidence>
<dbReference type="EMBL" id="LGCL01000021">
    <property type="protein sequence ID" value="KPL77883.1"/>
    <property type="molecule type" value="Genomic_DNA"/>
</dbReference>
<feature type="transmembrane region" description="Helical" evidence="12">
    <location>
        <begin position="250"/>
        <end position="272"/>
    </location>
</feature>
<keyword evidence="10" id="KW-0902">Two-component regulatory system</keyword>
<feature type="transmembrane region" description="Helical" evidence="12">
    <location>
        <begin position="20"/>
        <end position="40"/>
    </location>
</feature>
<dbReference type="FunFam" id="3.30.565.10:FF:000023">
    <property type="entry name" value="PAS domain-containing sensor histidine kinase"/>
    <property type="match status" value="1"/>
</dbReference>
<dbReference type="InterPro" id="IPR036890">
    <property type="entry name" value="HATPase_C_sf"/>
</dbReference>
<evidence type="ECO:0000256" key="4">
    <source>
        <dbReference type="ARBA" id="ARBA00022475"/>
    </source>
</evidence>
<dbReference type="CDD" id="cd00075">
    <property type="entry name" value="HATPase"/>
    <property type="match status" value="1"/>
</dbReference>
<keyword evidence="9" id="KW-0067">ATP-binding</keyword>
<keyword evidence="7" id="KW-0547">Nucleotide-binding</keyword>
<dbReference type="SMART" id="SM00387">
    <property type="entry name" value="HATPase_c"/>
    <property type="match status" value="1"/>
</dbReference>
<keyword evidence="16" id="KW-1185">Reference proteome</keyword>
<dbReference type="SMART" id="SM00304">
    <property type="entry name" value="HAMP"/>
    <property type="match status" value="1"/>
</dbReference>
<dbReference type="AlphaFoldDB" id="A0A0P6XCC0"/>
<dbReference type="GO" id="GO:0007234">
    <property type="term" value="P:osmosensory signaling via phosphorelay pathway"/>
    <property type="evidence" value="ECO:0007669"/>
    <property type="project" value="TreeGrafter"/>
</dbReference>
<keyword evidence="12" id="KW-0812">Transmembrane</keyword>
<dbReference type="Gene3D" id="1.10.287.130">
    <property type="match status" value="1"/>
</dbReference>
<dbReference type="InterPro" id="IPR036097">
    <property type="entry name" value="HisK_dim/P_sf"/>
</dbReference>
<comment type="caution">
    <text evidence="15">The sequence shown here is derived from an EMBL/GenBank/DDBJ whole genome shotgun (WGS) entry which is preliminary data.</text>
</comment>
<gene>
    <name evidence="15" type="ORF">ADN00_08380</name>
</gene>
<accession>A0A0P6XCC0</accession>
<reference evidence="15 16" key="1">
    <citation type="submission" date="2015-07" db="EMBL/GenBank/DDBJ databases">
        <title>Genome sequence of Ornatilinea apprima DSM 23815.</title>
        <authorList>
            <person name="Hemp J."/>
            <person name="Ward L.M."/>
            <person name="Pace L.A."/>
            <person name="Fischer W.W."/>
        </authorList>
    </citation>
    <scope>NUCLEOTIDE SEQUENCE [LARGE SCALE GENOMIC DNA]</scope>
    <source>
        <strain evidence="15 16">P3M-1</strain>
    </source>
</reference>
<feature type="domain" description="Histidine kinase" evidence="13">
    <location>
        <begin position="872"/>
        <end position="1089"/>
    </location>
</feature>
<evidence type="ECO:0000313" key="15">
    <source>
        <dbReference type="EMBL" id="KPL77883.1"/>
    </source>
</evidence>
<dbReference type="Gene3D" id="3.30.450.20">
    <property type="entry name" value="PAS domain"/>
    <property type="match status" value="2"/>
</dbReference>
<dbReference type="Gene3D" id="1.10.8.500">
    <property type="entry name" value="HAMP domain in histidine kinase"/>
    <property type="match status" value="1"/>
</dbReference>
<evidence type="ECO:0000259" key="14">
    <source>
        <dbReference type="PROSITE" id="PS50885"/>
    </source>
</evidence>
<feature type="transmembrane region" description="Helical" evidence="12">
    <location>
        <begin position="165"/>
        <end position="185"/>
    </location>
</feature>
<dbReference type="RefSeq" id="WP_075062534.1">
    <property type="nucleotide sequence ID" value="NZ_LGCL01000021.1"/>
</dbReference>
<evidence type="ECO:0000256" key="6">
    <source>
        <dbReference type="ARBA" id="ARBA00022679"/>
    </source>
</evidence>
<evidence type="ECO:0000256" key="7">
    <source>
        <dbReference type="ARBA" id="ARBA00022741"/>
    </source>
</evidence>
<dbReference type="InterPro" id="IPR003594">
    <property type="entry name" value="HATPase_dom"/>
</dbReference>
<keyword evidence="4" id="KW-1003">Cell membrane</keyword>
<dbReference type="CDD" id="cd06225">
    <property type="entry name" value="HAMP"/>
    <property type="match status" value="1"/>
</dbReference>
<dbReference type="GO" id="GO:0005886">
    <property type="term" value="C:plasma membrane"/>
    <property type="evidence" value="ECO:0007669"/>
    <property type="project" value="UniProtKB-SubCell"/>
</dbReference>
<dbReference type="Proteomes" id="UP000050417">
    <property type="component" value="Unassembled WGS sequence"/>
</dbReference>
<evidence type="ECO:0000256" key="10">
    <source>
        <dbReference type="ARBA" id="ARBA00023012"/>
    </source>
</evidence>
<dbReference type="InterPro" id="IPR003660">
    <property type="entry name" value="HAMP_dom"/>
</dbReference>
<dbReference type="CDD" id="cd00082">
    <property type="entry name" value="HisKA"/>
    <property type="match status" value="1"/>
</dbReference>
<proteinExistence type="predicted"/>
<dbReference type="Gene3D" id="3.30.450.40">
    <property type="match status" value="1"/>
</dbReference>
<evidence type="ECO:0000256" key="9">
    <source>
        <dbReference type="ARBA" id="ARBA00022840"/>
    </source>
</evidence>
<dbReference type="Gene3D" id="3.30.565.10">
    <property type="entry name" value="Histidine kinase-like ATPase, C-terminal domain"/>
    <property type="match status" value="1"/>
</dbReference>
<dbReference type="InterPro" id="IPR003661">
    <property type="entry name" value="HisK_dim/P_dom"/>
</dbReference>
<dbReference type="InterPro" id="IPR050351">
    <property type="entry name" value="BphY/WalK/GraS-like"/>
</dbReference>
<keyword evidence="6" id="KW-0808">Transferase</keyword>
<dbReference type="InterPro" id="IPR005467">
    <property type="entry name" value="His_kinase_dom"/>
</dbReference>
<organism evidence="15 16">
    <name type="scientific">Ornatilinea apprima</name>
    <dbReference type="NCBI Taxonomy" id="1134406"/>
    <lineage>
        <taxon>Bacteria</taxon>
        <taxon>Bacillati</taxon>
        <taxon>Chloroflexota</taxon>
        <taxon>Anaerolineae</taxon>
        <taxon>Anaerolineales</taxon>
        <taxon>Anaerolineaceae</taxon>
        <taxon>Ornatilinea</taxon>
    </lineage>
</organism>
<evidence type="ECO:0000256" key="5">
    <source>
        <dbReference type="ARBA" id="ARBA00022553"/>
    </source>
</evidence>
<dbReference type="PRINTS" id="PR00344">
    <property type="entry name" value="BCTRLSENSOR"/>
</dbReference>
<dbReference type="GO" id="GO:0000155">
    <property type="term" value="F:phosphorelay sensor kinase activity"/>
    <property type="evidence" value="ECO:0007669"/>
    <property type="project" value="InterPro"/>
</dbReference>
<dbReference type="Pfam" id="PF00512">
    <property type="entry name" value="HisKA"/>
    <property type="match status" value="1"/>
</dbReference>
<dbReference type="PANTHER" id="PTHR42878">
    <property type="entry name" value="TWO-COMPONENT HISTIDINE KINASE"/>
    <property type="match status" value="1"/>
</dbReference>
<feature type="transmembrane region" description="Helical" evidence="12">
    <location>
        <begin position="93"/>
        <end position="120"/>
    </location>
</feature>
<evidence type="ECO:0000256" key="3">
    <source>
        <dbReference type="ARBA" id="ARBA00012438"/>
    </source>
</evidence>
<dbReference type="PROSITE" id="PS50109">
    <property type="entry name" value="HIS_KIN"/>
    <property type="match status" value="1"/>
</dbReference>
<dbReference type="OrthoDB" id="9767900at2"/>
<dbReference type="SUPFAM" id="SSF158472">
    <property type="entry name" value="HAMP domain-like"/>
    <property type="match status" value="1"/>
</dbReference>
<keyword evidence="11 12" id="KW-0472">Membrane</keyword>
<keyword evidence="5" id="KW-0597">Phosphoprotein</keyword>
<dbReference type="SMART" id="SM00388">
    <property type="entry name" value="HisKA"/>
    <property type="match status" value="1"/>
</dbReference>
<evidence type="ECO:0000313" key="16">
    <source>
        <dbReference type="Proteomes" id="UP000050417"/>
    </source>
</evidence>
<dbReference type="STRING" id="1134406.ADN00_08380"/>
<dbReference type="SUPFAM" id="SSF55781">
    <property type="entry name" value="GAF domain-like"/>
    <property type="match status" value="1"/>
</dbReference>